<keyword evidence="12" id="KW-0804">Transcription</keyword>
<dbReference type="InterPro" id="IPR036977">
    <property type="entry name" value="DNA_primase_Znf_CHC2"/>
</dbReference>
<keyword evidence="11" id="KW-0238">DNA-binding</keyword>
<dbReference type="GO" id="GO:0005737">
    <property type="term" value="C:cytoplasm"/>
    <property type="evidence" value="ECO:0007669"/>
    <property type="project" value="TreeGrafter"/>
</dbReference>
<evidence type="ECO:0000256" key="9">
    <source>
        <dbReference type="ARBA" id="ARBA00022833"/>
    </source>
</evidence>
<evidence type="ECO:0000256" key="2">
    <source>
        <dbReference type="ARBA" id="ARBA00022478"/>
    </source>
</evidence>
<evidence type="ECO:0000256" key="1">
    <source>
        <dbReference type="ARBA" id="ARBA00001947"/>
    </source>
</evidence>
<evidence type="ECO:0000256" key="6">
    <source>
        <dbReference type="ARBA" id="ARBA00022705"/>
    </source>
</evidence>
<dbReference type="PROSITE" id="PS50880">
    <property type="entry name" value="TOPRIM"/>
    <property type="match status" value="1"/>
</dbReference>
<keyword evidence="3" id="KW-0639">Primosome</keyword>
<dbReference type="Proteomes" id="UP000580839">
    <property type="component" value="Unassembled WGS sequence"/>
</dbReference>
<evidence type="ECO:0000256" key="7">
    <source>
        <dbReference type="ARBA" id="ARBA00022723"/>
    </source>
</evidence>
<gene>
    <name evidence="14" type="ORF">HOP12_01535</name>
</gene>
<dbReference type="Gene3D" id="3.90.580.10">
    <property type="entry name" value="Zinc finger, CHC2-type domain"/>
    <property type="match status" value="1"/>
</dbReference>
<dbReference type="SMART" id="SM00493">
    <property type="entry name" value="TOPRIM"/>
    <property type="match status" value="1"/>
</dbReference>
<dbReference type="Gene3D" id="3.40.1360.10">
    <property type="match status" value="1"/>
</dbReference>
<dbReference type="InterPro" id="IPR037068">
    <property type="entry name" value="DNA_primase_core_N_sf"/>
</dbReference>
<dbReference type="EMBL" id="JABFRW010000017">
    <property type="protein sequence ID" value="NOT32830.1"/>
    <property type="molecule type" value="Genomic_DNA"/>
</dbReference>
<evidence type="ECO:0000256" key="3">
    <source>
        <dbReference type="ARBA" id="ARBA00022515"/>
    </source>
</evidence>
<comment type="caution">
    <text evidence="14">The sequence shown here is derived from an EMBL/GenBank/DDBJ whole genome shotgun (WGS) entry which is preliminary data.</text>
</comment>
<keyword evidence="6" id="KW-0235">DNA replication</keyword>
<evidence type="ECO:0000256" key="10">
    <source>
        <dbReference type="ARBA" id="ARBA00022842"/>
    </source>
</evidence>
<dbReference type="GO" id="GO:0008270">
    <property type="term" value="F:zinc ion binding"/>
    <property type="evidence" value="ECO:0007669"/>
    <property type="project" value="UniProtKB-KW"/>
</dbReference>
<evidence type="ECO:0000313" key="15">
    <source>
        <dbReference type="Proteomes" id="UP000580839"/>
    </source>
</evidence>
<dbReference type="SMART" id="SM00400">
    <property type="entry name" value="ZnF_CHCC"/>
    <property type="match status" value="1"/>
</dbReference>
<feature type="non-terminal residue" evidence="14">
    <location>
        <position position="381"/>
    </location>
</feature>
<evidence type="ECO:0000256" key="11">
    <source>
        <dbReference type="ARBA" id="ARBA00023125"/>
    </source>
</evidence>
<dbReference type="Pfam" id="PF08275">
    <property type="entry name" value="DNAG_N"/>
    <property type="match status" value="1"/>
</dbReference>
<accession>A0A849SN18</accession>
<dbReference type="GO" id="GO:0000428">
    <property type="term" value="C:DNA-directed RNA polymerase complex"/>
    <property type="evidence" value="ECO:0007669"/>
    <property type="project" value="UniProtKB-KW"/>
</dbReference>
<organism evidence="14 15">
    <name type="scientific">Eiseniibacteriota bacterium</name>
    <dbReference type="NCBI Taxonomy" id="2212470"/>
    <lineage>
        <taxon>Bacteria</taxon>
        <taxon>Candidatus Eiseniibacteriota</taxon>
    </lineage>
</organism>
<dbReference type="Pfam" id="PF13155">
    <property type="entry name" value="Toprim_2"/>
    <property type="match status" value="1"/>
</dbReference>
<dbReference type="PANTHER" id="PTHR30313">
    <property type="entry name" value="DNA PRIMASE"/>
    <property type="match status" value="1"/>
</dbReference>
<dbReference type="GO" id="GO:0003677">
    <property type="term" value="F:DNA binding"/>
    <property type="evidence" value="ECO:0007669"/>
    <property type="project" value="UniProtKB-KW"/>
</dbReference>
<evidence type="ECO:0000259" key="13">
    <source>
        <dbReference type="PROSITE" id="PS50880"/>
    </source>
</evidence>
<evidence type="ECO:0000256" key="8">
    <source>
        <dbReference type="ARBA" id="ARBA00022771"/>
    </source>
</evidence>
<evidence type="ECO:0000256" key="4">
    <source>
        <dbReference type="ARBA" id="ARBA00022679"/>
    </source>
</evidence>
<protein>
    <submittedName>
        <fullName evidence="14">DNA primase</fullName>
    </submittedName>
</protein>
<keyword evidence="10" id="KW-0460">Magnesium</keyword>
<keyword evidence="4" id="KW-0808">Transferase</keyword>
<dbReference type="InterPro" id="IPR002694">
    <property type="entry name" value="Znf_CHC2"/>
</dbReference>
<dbReference type="GO" id="GO:0006269">
    <property type="term" value="P:DNA replication, synthesis of primer"/>
    <property type="evidence" value="ECO:0007669"/>
    <property type="project" value="UniProtKB-KW"/>
</dbReference>
<name>A0A849SN18_UNCEI</name>
<dbReference type="SUPFAM" id="SSF57783">
    <property type="entry name" value="Zinc beta-ribbon"/>
    <property type="match status" value="1"/>
</dbReference>
<keyword evidence="8" id="KW-0863">Zinc-finger</keyword>
<dbReference type="InterPro" id="IPR006171">
    <property type="entry name" value="TOPRIM_dom"/>
</dbReference>
<dbReference type="NCBIfam" id="TIGR01391">
    <property type="entry name" value="dnaG"/>
    <property type="match status" value="1"/>
</dbReference>
<dbReference type="SUPFAM" id="SSF56731">
    <property type="entry name" value="DNA primase core"/>
    <property type="match status" value="1"/>
</dbReference>
<proteinExistence type="predicted"/>
<dbReference type="InterPro" id="IPR006295">
    <property type="entry name" value="DNA_primase_DnaG"/>
</dbReference>
<evidence type="ECO:0000256" key="5">
    <source>
        <dbReference type="ARBA" id="ARBA00022695"/>
    </source>
</evidence>
<evidence type="ECO:0000256" key="12">
    <source>
        <dbReference type="ARBA" id="ARBA00023163"/>
    </source>
</evidence>
<sequence>MSLPARGTPLRSDEWIERVRDANDIVEVIGQTVVLKRAGRNWVGVCPFHKEKSPSFSVNSERQFYHCFGCKAGGDVFRFVMETEKIGFVEAAEMLSRRAGIAIPERRPGERGQRTAALEALEAAAVAYEQWLADPERGGAARAYLEQRGITRETQRAFRLGLAPTGWTPLIDRLRDRISEEALLEAGLVAKREQRSGVYDRFRDRLMVPLLAPGGTVVGFGGRTLGEDGPKYLNSPETSIYHKGQFLYGFDVARRPAEAAGEFVLVEGYFDVIALHQAGVTHAIASSGTALTADQARAMKRVVSRVALTFDGDDAGREAMLRSLDVLMAEGLEVAILPLAAGQDPDTFVREHGSDGWGRLRAAGLDPVEFIQRHEESAGGV</sequence>
<dbReference type="GO" id="GO:0003899">
    <property type="term" value="F:DNA-directed RNA polymerase activity"/>
    <property type="evidence" value="ECO:0007669"/>
    <property type="project" value="InterPro"/>
</dbReference>
<keyword evidence="2" id="KW-0240">DNA-directed RNA polymerase</keyword>
<dbReference type="Gene3D" id="3.90.980.10">
    <property type="entry name" value="DNA primase, catalytic core, N-terminal domain"/>
    <property type="match status" value="1"/>
</dbReference>
<dbReference type="GO" id="GO:1990077">
    <property type="term" value="C:primosome complex"/>
    <property type="evidence" value="ECO:0007669"/>
    <property type="project" value="UniProtKB-KW"/>
</dbReference>
<dbReference type="InterPro" id="IPR050219">
    <property type="entry name" value="DnaG_primase"/>
</dbReference>
<comment type="cofactor">
    <cofactor evidence="1">
        <name>Zn(2+)</name>
        <dbReference type="ChEBI" id="CHEBI:29105"/>
    </cofactor>
</comment>
<dbReference type="FunFam" id="3.90.580.10:FF:000001">
    <property type="entry name" value="DNA primase"/>
    <property type="match status" value="1"/>
</dbReference>
<reference evidence="14 15" key="1">
    <citation type="submission" date="2020-04" db="EMBL/GenBank/DDBJ databases">
        <title>Metagenomic profiling of ammonia- and methane-oxidizing microorganisms in a Dutch drinking water treatment plant.</title>
        <authorList>
            <person name="Poghosyan L."/>
            <person name="Leucker S."/>
        </authorList>
    </citation>
    <scope>NUCLEOTIDE SEQUENCE [LARGE SCALE GENOMIC DNA]</scope>
    <source>
        <strain evidence="14">S-RSF-IL-03</strain>
    </source>
</reference>
<keyword evidence="5" id="KW-0548">Nucleotidyltransferase</keyword>
<keyword evidence="7" id="KW-0479">Metal-binding</keyword>
<dbReference type="InterPro" id="IPR013264">
    <property type="entry name" value="DNAG_N"/>
</dbReference>
<evidence type="ECO:0000313" key="14">
    <source>
        <dbReference type="EMBL" id="NOT32830.1"/>
    </source>
</evidence>
<keyword evidence="9" id="KW-0862">Zinc</keyword>
<dbReference type="InterPro" id="IPR034151">
    <property type="entry name" value="TOPRIM_DnaG_bac"/>
</dbReference>
<dbReference type="CDD" id="cd03364">
    <property type="entry name" value="TOPRIM_DnaG_primases"/>
    <property type="match status" value="1"/>
</dbReference>
<dbReference type="PANTHER" id="PTHR30313:SF2">
    <property type="entry name" value="DNA PRIMASE"/>
    <property type="match status" value="1"/>
</dbReference>
<feature type="domain" description="Toprim" evidence="13">
    <location>
        <begin position="261"/>
        <end position="344"/>
    </location>
</feature>
<dbReference type="AlphaFoldDB" id="A0A849SN18"/>
<dbReference type="Pfam" id="PF01807">
    <property type="entry name" value="Zn_ribbon_DnaG"/>
    <property type="match status" value="1"/>
</dbReference>